<gene>
    <name evidence="3" type="ORF">FXF65_37235</name>
</gene>
<comment type="caution">
    <text evidence="3">The sequence shown here is derived from an EMBL/GenBank/DDBJ whole genome shotgun (WGS) entry which is preliminary data.</text>
</comment>
<organism evidence="3 4">
    <name type="scientific">Actinomadura syzygii</name>
    <dbReference type="NCBI Taxonomy" id="1427538"/>
    <lineage>
        <taxon>Bacteria</taxon>
        <taxon>Bacillati</taxon>
        <taxon>Actinomycetota</taxon>
        <taxon>Actinomycetes</taxon>
        <taxon>Streptosporangiales</taxon>
        <taxon>Thermomonosporaceae</taxon>
        <taxon>Actinomadura</taxon>
    </lineage>
</organism>
<keyword evidence="2" id="KW-0812">Transmembrane</keyword>
<keyword evidence="2" id="KW-1133">Transmembrane helix</keyword>
<feature type="region of interest" description="Disordered" evidence="1">
    <location>
        <begin position="191"/>
        <end position="212"/>
    </location>
</feature>
<evidence type="ECO:0000256" key="1">
    <source>
        <dbReference type="SAM" id="MobiDB-lite"/>
    </source>
</evidence>
<dbReference type="Proteomes" id="UP000322634">
    <property type="component" value="Unassembled WGS sequence"/>
</dbReference>
<feature type="region of interest" description="Disordered" evidence="1">
    <location>
        <begin position="266"/>
        <end position="285"/>
    </location>
</feature>
<name>A0A5D0TT79_9ACTN</name>
<dbReference type="OrthoDB" id="3413684at2"/>
<accession>A0A5D0TT79</accession>
<keyword evidence="4" id="KW-1185">Reference proteome</keyword>
<proteinExistence type="predicted"/>
<protein>
    <submittedName>
        <fullName evidence="3">Uncharacterized protein</fullName>
    </submittedName>
</protein>
<feature type="transmembrane region" description="Helical" evidence="2">
    <location>
        <begin position="670"/>
        <end position="690"/>
    </location>
</feature>
<evidence type="ECO:0000313" key="3">
    <source>
        <dbReference type="EMBL" id="TYC08542.1"/>
    </source>
</evidence>
<dbReference type="EMBL" id="VSFF01000016">
    <property type="protein sequence ID" value="TYC08542.1"/>
    <property type="molecule type" value="Genomic_DNA"/>
</dbReference>
<dbReference type="AlphaFoldDB" id="A0A5D0TT79"/>
<sequence>MTTAVEGRKKDRKRRPDEMLASVVRETAIPAAVELLRGNGRFEFPSGTAWVILVLAAETLGGLSKRHGRDEAKGSIIELIESDQIRTVATADMLAEEIFGIIPTPETLSRMEEYGLLTEAEYAWAVVYQEGGHDLRVDLVAGADFGQACEVAVGTVSLRNAVGEQAWANHSGEAAPDDQAMADVAGVDSPAMDAADAPRAGSHPRSVFGDDEGDPLFVDVPEVDADVDAAADGPVFSDVVDEEGTDALGFDQDGPVFDDERVGEFLDDDDEYGAGEGRTDDEAGGGALVADQDQVRATIARRFLGEDLDLNIGLDEFNTSFGIGAPVVQIDVPDGASDWLGDQVARLTRQANADLARAHEASQAALREKYVSLMSLHAEQVIRDVAVDRAGSRYKALHDQAEVEHNQRLANKEAVAHARRREIAEEYREAAVKAGRQAALQAEVGYAERTRARMQREQVDAVAEIERLAENTYSDVRCRILDVRRKEAALRMQIGQTRVMELLCEQQDENRAVVQGLMASWSAQIQRVIDENRKNDISRSETMAEEQSRTDRVALLQEQQQAALEAMRTEHADRIGRMEGELERTRQEAIGQLRARDQQWQHCLEFEKGQTDAQAARARDLLAQMRHMGTVFQQQYDARINDLKADRQAYIHDLERSNAMQSRWNKLQHALLLSIGLLMFIAGIIGGALWF</sequence>
<evidence type="ECO:0000313" key="4">
    <source>
        <dbReference type="Proteomes" id="UP000322634"/>
    </source>
</evidence>
<evidence type="ECO:0000256" key="2">
    <source>
        <dbReference type="SAM" id="Phobius"/>
    </source>
</evidence>
<reference evidence="3 4" key="1">
    <citation type="submission" date="2019-08" db="EMBL/GenBank/DDBJ databases">
        <title>Actinomadura sp. nov. CYP1-5 isolated from mountain soil.</title>
        <authorList>
            <person name="Songsumanus A."/>
            <person name="Kuncharoen N."/>
            <person name="Kudo T."/>
            <person name="Yuki M."/>
            <person name="Igarashi Y."/>
            <person name="Tanasupawat S."/>
        </authorList>
    </citation>
    <scope>NUCLEOTIDE SEQUENCE [LARGE SCALE GENOMIC DNA]</scope>
    <source>
        <strain evidence="3 4">GKU157</strain>
    </source>
</reference>
<dbReference type="RefSeq" id="WP_148354794.1">
    <property type="nucleotide sequence ID" value="NZ_JBHSBF010000002.1"/>
</dbReference>
<keyword evidence="2" id="KW-0472">Membrane</keyword>